<dbReference type="SUPFAM" id="SSF50630">
    <property type="entry name" value="Acid proteases"/>
    <property type="match status" value="1"/>
</dbReference>
<dbReference type="SMART" id="SM00343">
    <property type="entry name" value="ZnF_C2HC"/>
    <property type="match status" value="1"/>
</dbReference>
<dbReference type="PANTHER" id="PTHR33054">
    <property type="entry name" value="CCHC-TYPE DOMAIN-CONTAINING PROTEIN"/>
    <property type="match status" value="1"/>
</dbReference>
<dbReference type="InterPro" id="IPR056648">
    <property type="entry name" value="DUF7746"/>
</dbReference>
<dbReference type="InterPro" id="IPR021109">
    <property type="entry name" value="Peptidase_aspartic_dom_sf"/>
</dbReference>
<dbReference type="PROSITE" id="PS50158">
    <property type="entry name" value="ZF_CCHC"/>
    <property type="match status" value="1"/>
</dbReference>
<dbReference type="Pfam" id="PF22909">
    <property type="entry name" value="Caulimovir_coat_dom"/>
    <property type="match status" value="1"/>
</dbReference>
<organism evidence="5 6">
    <name type="scientific">Nicotiana sylvestris</name>
    <name type="common">Wood tobacco</name>
    <name type="synonym">South American tobacco</name>
    <dbReference type="NCBI Taxonomy" id="4096"/>
    <lineage>
        <taxon>Eukaryota</taxon>
        <taxon>Viridiplantae</taxon>
        <taxon>Streptophyta</taxon>
        <taxon>Embryophyta</taxon>
        <taxon>Tracheophyta</taxon>
        <taxon>Spermatophyta</taxon>
        <taxon>Magnoliopsida</taxon>
        <taxon>eudicotyledons</taxon>
        <taxon>Gunneridae</taxon>
        <taxon>Pentapetalae</taxon>
        <taxon>asterids</taxon>
        <taxon>lamiids</taxon>
        <taxon>Solanales</taxon>
        <taxon>Solanaceae</taxon>
        <taxon>Nicotianoideae</taxon>
        <taxon>Nicotianeae</taxon>
        <taxon>Nicotiana</taxon>
    </lineage>
</organism>
<feature type="compositionally biased region" description="Basic residues" evidence="3">
    <location>
        <begin position="536"/>
        <end position="545"/>
    </location>
</feature>
<dbReference type="Pfam" id="PF24925">
    <property type="entry name" value="DUF7746"/>
    <property type="match status" value="1"/>
</dbReference>
<feature type="region of interest" description="Disordered" evidence="3">
    <location>
        <begin position="1362"/>
        <end position="1388"/>
    </location>
</feature>
<protein>
    <submittedName>
        <fullName evidence="6">Uncharacterized protein LOC104239484</fullName>
    </submittedName>
</protein>
<dbReference type="GO" id="GO:0008270">
    <property type="term" value="F:zinc ion binding"/>
    <property type="evidence" value="ECO:0007669"/>
    <property type="project" value="UniProtKB-KW"/>
</dbReference>
<dbReference type="Pfam" id="PF00077">
    <property type="entry name" value="RVP"/>
    <property type="match status" value="1"/>
</dbReference>
<accession>A0A1U7XK46</accession>
<dbReference type="Gene3D" id="3.10.10.10">
    <property type="entry name" value="HIV Type 1 Reverse Transcriptase, subunit A, domain 1"/>
    <property type="match status" value="1"/>
</dbReference>
<dbReference type="Pfam" id="PF00098">
    <property type="entry name" value="zf-CCHC"/>
    <property type="match status" value="1"/>
</dbReference>
<dbReference type="InterPro" id="IPR056010">
    <property type="entry name" value="DUF7588"/>
</dbReference>
<dbReference type="Gene3D" id="4.10.60.10">
    <property type="entry name" value="Zinc finger, CCHC-type"/>
    <property type="match status" value="1"/>
</dbReference>
<sequence length="1413" mass="162970">MIPHQIDFSPGSRARIYIQKEFFSEKWNQFKTWFFDTYSKEDLSNISQEFYETCALHNQIMYFVPWFITTYLPLYIKVLERSYKDGSGNITKAIYPPQAPFILPNNTGITFTAFQKFIDDNVAAISIAEINKLISQNNYLGLYVKILGEHIGSLDKKLDDLTILIKKMGTKKGPTDIASTSGSKTVDQNILTHIQRPPEIQDFKFKSLDDLAQLLDKKLSGLNIRPIDLSKNFADKMETVSDYKTETWSEFNKLKGIVKQNHRYADKPRMQTYYYPRPTPQDVLIEERDWNQTNTSYNGSEIYEWNLDGLTDRQLTILVHRMLMYSTICKSVKNTDRTICKMIIAGFTGQLRGWWDNHLSVEEKAFVINATATDEGVDNIGMALVVGREDAVYTLILTILEHFNGRFTSNHQTVRTLLNGLRCKTLSEFRWYKDTFMSRVMELPENRYEHWKAKFIDGLPSLFAERVRNVLKGSCGEILYNNYTYGKLIGVCTEEGLKLCNELRLSRQLKIDKLKERSQVGDFCTQFGLPGTSTQNRKKKTKYHRYPNPDSPYKKKRSRYRPKEERDTRKANRKSTRFAKNRSKRDLADIKCYKCGKFGHISPNCKLQKLKTLELDDELHDKVYGLLYTSGSESDYYSETESEAEVELIDFSDNNKNVDTACTACKGDICACDSDEFYKLKSQFDDLNIKTITSDNVIELLKEVTDEKLREKIITLAASSSSSSSKTVEKYKNEFEHFAPYSLSEINRRLQKSSTPSRDTSFDDLKEEIENLKRDIKSLKQNQMICDHRITQIEKNNSLPESSTKGFSDFSNDKGKEISDEKSDLFLGMMQIVTAHKWYIKCTILIDNNFSITDIAMIDSGADVSCIQEGLIPTRYFQKTTHLVKSASGHALDIEYKLPNTHICQNKVCIPHFFFLVKNQLYPPIILGTPFINAIYPFNNIDKHGFSATYQDKKISYSFVTDPVTRDINALINMKQRHVDSLQLEILSMNIFDTIQSAKVQQKIKLIAEKMAVDVCADHPSAFWNRKRHIVTLPYEETFSEDDIPTKSRPCQMNAELVEFCKNEIDSLLQKGLIKPSKSPWSCSAFYVNNAAEKERGIPRLVINYKPLNKHLKWIRYPIPNKRDLLSRLYDANIFSKFDLKSGYWQIQIFKEQMDPSWVTRGRGRGRSSPSRTYSQGSSYGSSSTAPVIQRGKKSLINSKVPHTGESSGHSIHLEDIPEDSPLYGHLQAYLASKKQSDTFASIAKEEDNDDIKSYEKLPKREMIFLLENSEIQRKEEPTGSAEFQHFSGYNTNENVYNFSKVIIKQIISVEEWAPQKRIVEESTVKHIARRISIQDGDKMDLINQYLEGLKRNLLQSLDQCEKSDTSMRSETSGDDLVEDTQPIQPEMILSDREIDKVEEFLQQMQNMDKKKT</sequence>
<dbReference type="GO" id="GO:0016787">
    <property type="term" value="F:hydrolase activity"/>
    <property type="evidence" value="ECO:0007669"/>
    <property type="project" value="UniProtKB-KW"/>
</dbReference>
<keyword evidence="2" id="KW-0479">Metal-binding</keyword>
<evidence type="ECO:0000259" key="4">
    <source>
        <dbReference type="PROSITE" id="PS50158"/>
    </source>
</evidence>
<feature type="compositionally biased region" description="Basic residues" evidence="3">
    <location>
        <begin position="571"/>
        <end position="581"/>
    </location>
</feature>
<dbReference type="InterPro" id="IPR036875">
    <property type="entry name" value="Znf_CCHC_sf"/>
</dbReference>
<dbReference type="PANTHER" id="PTHR33054:SF12">
    <property type="entry name" value="ZINC KNUCKLE FAMILY PROTEIN"/>
    <property type="match status" value="1"/>
</dbReference>
<keyword evidence="1" id="KW-0378">Hydrolase</keyword>
<dbReference type="InterPro" id="IPR043502">
    <property type="entry name" value="DNA/RNA_pol_sf"/>
</dbReference>
<feature type="region of interest" description="Disordered" evidence="3">
    <location>
        <begin position="531"/>
        <end position="581"/>
    </location>
</feature>
<dbReference type="Proteomes" id="UP000189701">
    <property type="component" value="Unplaced"/>
</dbReference>
<evidence type="ECO:0000313" key="6">
    <source>
        <dbReference type="RefSeq" id="XP_009792427.1"/>
    </source>
</evidence>
<dbReference type="GO" id="GO:0003676">
    <property type="term" value="F:nucleic acid binding"/>
    <property type="evidence" value="ECO:0007669"/>
    <property type="project" value="InterPro"/>
</dbReference>
<keyword evidence="5" id="KW-1185">Reference proteome</keyword>
<reference evidence="5" key="1">
    <citation type="journal article" date="2013" name="Genome Biol.">
        <title>Reference genomes and transcriptomes of Nicotiana sylvestris and Nicotiana tomentosiformis.</title>
        <authorList>
            <person name="Sierro N."/>
            <person name="Battey J.N."/>
            <person name="Ouadi S."/>
            <person name="Bovet L."/>
            <person name="Goepfert S."/>
            <person name="Bakaher N."/>
            <person name="Peitsch M.C."/>
            <person name="Ivanov N.V."/>
        </authorList>
    </citation>
    <scope>NUCLEOTIDE SEQUENCE [LARGE SCALE GENOMIC DNA]</scope>
</reference>
<dbReference type="Pfam" id="PF24496">
    <property type="entry name" value="DUF7588"/>
    <property type="match status" value="1"/>
</dbReference>
<name>A0A1U7XK46_NICSY</name>
<dbReference type="SUPFAM" id="SSF56672">
    <property type="entry name" value="DNA/RNA polymerases"/>
    <property type="match status" value="1"/>
</dbReference>
<keyword evidence="2" id="KW-0863">Zinc-finger</keyword>
<dbReference type="InterPro" id="IPR018061">
    <property type="entry name" value="Retropepsins"/>
</dbReference>
<keyword evidence="2" id="KW-0862">Zinc</keyword>
<evidence type="ECO:0000313" key="5">
    <source>
        <dbReference type="Proteomes" id="UP000189701"/>
    </source>
</evidence>
<dbReference type="eggNOG" id="KOG0017">
    <property type="taxonomic scope" value="Eukaryota"/>
</dbReference>
<evidence type="ECO:0000256" key="1">
    <source>
        <dbReference type="ARBA" id="ARBA00022801"/>
    </source>
</evidence>
<dbReference type="Gene3D" id="3.30.70.270">
    <property type="match status" value="1"/>
</dbReference>
<proteinExistence type="predicted"/>
<evidence type="ECO:0000256" key="2">
    <source>
        <dbReference type="PROSITE-ProRule" id="PRU00047"/>
    </source>
</evidence>
<feature type="domain" description="CCHC-type" evidence="4">
    <location>
        <begin position="591"/>
        <end position="606"/>
    </location>
</feature>
<feature type="compositionally biased region" description="Basic and acidic residues" evidence="3">
    <location>
        <begin position="561"/>
        <end position="570"/>
    </location>
</feature>
<reference evidence="6" key="2">
    <citation type="submission" date="2025-08" db="UniProtKB">
        <authorList>
            <consortium name="RefSeq"/>
        </authorList>
    </citation>
    <scope>IDENTIFICATION</scope>
    <source>
        <tissue evidence="6">Leaf</tissue>
    </source>
</reference>
<dbReference type="InterPro" id="IPR043128">
    <property type="entry name" value="Rev_trsase/Diguanyl_cyclase"/>
</dbReference>
<evidence type="ECO:0000256" key="3">
    <source>
        <dbReference type="SAM" id="MobiDB-lite"/>
    </source>
</evidence>
<dbReference type="InterPro" id="IPR001878">
    <property type="entry name" value="Znf_CCHC"/>
</dbReference>
<dbReference type="SUPFAM" id="SSF57756">
    <property type="entry name" value="Retrovirus zinc finger-like domains"/>
    <property type="match status" value="1"/>
</dbReference>
<gene>
    <name evidence="6" type="primary">LOC104239484</name>
</gene>
<dbReference type="RefSeq" id="XP_009792427.1">
    <property type="nucleotide sequence ID" value="XM_009794125.1"/>
</dbReference>
<feature type="compositionally biased region" description="Low complexity" evidence="3">
    <location>
        <begin position="1167"/>
        <end position="1185"/>
    </location>
</feature>
<feature type="region of interest" description="Disordered" evidence="3">
    <location>
        <begin position="1158"/>
        <end position="1188"/>
    </location>
</feature>
<dbReference type="CDD" id="cd00303">
    <property type="entry name" value="retropepsin_like"/>
    <property type="match status" value="1"/>
</dbReference>